<dbReference type="GO" id="GO:0020037">
    <property type="term" value="F:heme binding"/>
    <property type="evidence" value="ECO:0007669"/>
    <property type="project" value="InterPro"/>
</dbReference>
<dbReference type="EMBL" id="JQGC01000020">
    <property type="protein sequence ID" value="KFL29743.1"/>
    <property type="molecule type" value="Genomic_DNA"/>
</dbReference>
<organism evidence="7 8">
    <name type="scientific">Devosia riboflavina</name>
    <dbReference type="NCBI Taxonomy" id="46914"/>
    <lineage>
        <taxon>Bacteria</taxon>
        <taxon>Pseudomonadati</taxon>
        <taxon>Pseudomonadota</taxon>
        <taxon>Alphaproteobacteria</taxon>
        <taxon>Hyphomicrobiales</taxon>
        <taxon>Devosiaceae</taxon>
        <taxon>Devosia</taxon>
    </lineage>
</organism>
<evidence type="ECO:0000256" key="3">
    <source>
        <dbReference type="ARBA" id="ARBA00023004"/>
    </source>
</evidence>
<dbReference type="InterPro" id="IPR050597">
    <property type="entry name" value="Cytochrome_c_Oxidase_Subunit"/>
</dbReference>
<name>A0A087LYP0_9HYPH</name>
<evidence type="ECO:0000256" key="5">
    <source>
        <dbReference type="PIRSR" id="PIRSR000005-2"/>
    </source>
</evidence>
<evidence type="ECO:0000259" key="6">
    <source>
        <dbReference type="PROSITE" id="PS51007"/>
    </source>
</evidence>
<comment type="caution">
    <text evidence="7">The sequence shown here is derived from an EMBL/GenBank/DDBJ whole genome shotgun (WGS) entry which is preliminary data.</text>
</comment>
<dbReference type="InterPro" id="IPR009056">
    <property type="entry name" value="Cyt_c-like_dom"/>
</dbReference>
<gene>
    <name evidence="7" type="ORF">JP75_19280</name>
</gene>
<keyword evidence="2 5" id="KW-0479">Metal-binding</keyword>
<dbReference type="Pfam" id="PF00034">
    <property type="entry name" value="Cytochrom_C"/>
    <property type="match status" value="2"/>
</dbReference>
<feature type="domain" description="Cytochrome c" evidence="6">
    <location>
        <begin position="11"/>
        <end position="98"/>
    </location>
</feature>
<feature type="binding site" description="covalent" evidence="4">
    <location>
        <position position="133"/>
    </location>
    <ligand>
        <name>heme c</name>
        <dbReference type="ChEBI" id="CHEBI:61717"/>
        <label>2</label>
    </ligand>
</feature>
<feature type="binding site" description="covalent" evidence="4">
    <location>
        <position position="33"/>
    </location>
    <ligand>
        <name>heme c</name>
        <dbReference type="ChEBI" id="CHEBI:61717"/>
        <label>1</label>
    </ligand>
</feature>
<dbReference type="Gene3D" id="1.10.760.10">
    <property type="entry name" value="Cytochrome c-like domain"/>
    <property type="match status" value="2"/>
</dbReference>
<protein>
    <recommendedName>
        <fullName evidence="6">Cytochrome c domain-containing protein</fullName>
    </recommendedName>
</protein>
<dbReference type="GO" id="GO:0042597">
    <property type="term" value="C:periplasmic space"/>
    <property type="evidence" value="ECO:0007669"/>
    <property type="project" value="InterPro"/>
</dbReference>
<dbReference type="PIRSF" id="PIRSF000005">
    <property type="entry name" value="Cytochrome_c4"/>
    <property type="match status" value="1"/>
</dbReference>
<keyword evidence="1 4" id="KW-0349">Heme</keyword>
<dbReference type="STRING" id="46914.JP75_19280"/>
<dbReference type="PROSITE" id="PS51007">
    <property type="entry name" value="CYTC"/>
    <property type="match status" value="2"/>
</dbReference>
<dbReference type="SUPFAM" id="SSF46626">
    <property type="entry name" value="Cytochrome c"/>
    <property type="match status" value="2"/>
</dbReference>
<feature type="binding site" description="axial binding residue" evidence="5">
    <location>
        <position position="37"/>
    </location>
    <ligand>
        <name>heme c</name>
        <dbReference type="ChEBI" id="CHEBI:61717"/>
        <label>1</label>
    </ligand>
    <ligandPart>
        <name>Fe</name>
        <dbReference type="ChEBI" id="CHEBI:18248"/>
    </ligandPart>
</feature>
<dbReference type="InterPro" id="IPR024167">
    <property type="entry name" value="Cytochrome_c4-like"/>
</dbReference>
<dbReference type="AlphaFoldDB" id="A0A087LYP0"/>
<dbReference type="PANTHER" id="PTHR33751">
    <property type="entry name" value="CBB3-TYPE CYTOCHROME C OXIDASE SUBUNIT FIXP"/>
    <property type="match status" value="1"/>
</dbReference>
<dbReference type="PANTHER" id="PTHR33751:SF11">
    <property type="entry name" value="BLL4483 PROTEIN"/>
    <property type="match status" value="1"/>
</dbReference>
<evidence type="ECO:0000313" key="7">
    <source>
        <dbReference type="EMBL" id="KFL29743.1"/>
    </source>
</evidence>
<dbReference type="GO" id="GO:0009055">
    <property type="term" value="F:electron transfer activity"/>
    <property type="evidence" value="ECO:0007669"/>
    <property type="project" value="InterPro"/>
</dbReference>
<evidence type="ECO:0000256" key="4">
    <source>
        <dbReference type="PIRSR" id="PIRSR000005-1"/>
    </source>
</evidence>
<keyword evidence="3 5" id="KW-0408">Iron</keyword>
<accession>A0A087LYP0</accession>
<keyword evidence="8" id="KW-1185">Reference proteome</keyword>
<evidence type="ECO:0000313" key="8">
    <source>
        <dbReference type="Proteomes" id="UP000028981"/>
    </source>
</evidence>
<dbReference type="GO" id="GO:0005506">
    <property type="term" value="F:iron ion binding"/>
    <property type="evidence" value="ECO:0007669"/>
    <property type="project" value="InterPro"/>
</dbReference>
<evidence type="ECO:0000256" key="2">
    <source>
        <dbReference type="ARBA" id="ARBA00022723"/>
    </source>
</evidence>
<dbReference type="Proteomes" id="UP000028981">
    <property type="component" value="Unassembled WGS sequence"/>
</dbReference>
<feature type="binding site" description="axial binding residue" evidence="5">
    <location>
        <position position="176"/>
    </location>
    <ligand>
        <name>heme c</name>
        <dbReference type="ChEBI" id="CHEBI:61717"/>
        <label>2</label>
    </ligand>
    <ligandPart>
        <name>Fe</name>
        <dbReference type="ChEBI" id="CHEBI:18248"/>
    </ligandPart>
</feature>
<dbReference type="InterPro" id="IPR036909">
    <property type="entry name" value="Cyt_c-like_dom_sf"/>
</dbReference>
<comment type="PTM">
    <text evidence="4">Binds 2 heme c groups covalently per subunit.</text>
</comment>
<feature type="binding site" description="covalent" evidence="4">
    <location>
        <position position="36"/>
    </location>
    <ligand>
        <name>heme c</name>
        <dbReference type="ChEBI" id="CHEBI:61717"/>
        <label>1</label>
    </ligand>
</feature>
<evidence type="ECO:0000256" key="1">
    <source>
        <dbReference type="ARBA" id="ARBA00022617"/>
    </source>
</evidence>
<feature type="binding site" description="axial binding residue" evidence="5">
    <location>
        <position position="75"/>
    </location>
    <ligand>
        <name>heme c</name>
        <dbReference type="ChEBI" id="CHEBI:61717"/>
        <label>1</label>
    </ligand>
    <ligandPart>
        <name>Fe</name>
        <dbReference type="ChEBI" id="CHEBI:18248"/>
    </ligandPart>
</feature>
<sequence length="214" mass="22096">MPSQPPARSGSIESANPAVLKLINDGRGPAWACSSCHGSEGQGGETVPRLAGLPSGYIAKQLKDYVAGDRHNETMTLVASTLTEDEMTGLGNYYSRLRSPSNAAPSLGGDLERGEQLALEGDWSLDVPGCFSCHGPSGFGVAPGFPSLAAQHPAYTAAQLAAWAGGQRDNAPVALMNHIAIALDDDDRRAVADYLATLPPVPATGGPAGDDEDE</sequence>
<feature type="binding site" description="covalent" evidence="4">
    <location>
        <position position="130"/>
    </location>
    <ligand>
        <name>heme c</name>
        <dbReference type="ChEBI" id="CHEBI:61717"/>
        <label>2</label>
    </ligand>
</feature>
<reference evidence="7 8" key="1">
    <citation type="submission" date="2014-08" db="EMBL/GenBank/DDBJ databases">
        <authorList>
            <person name="Hassan Y.I."/>
            <person name="Lepp D."/>
            <person name="Zhou T."/>
        </authorList>
    </citation>
    <scope>NUCLEOTIDE SEQUENCE [LARGE SCALE GENOMIC DNA]</scope>
    <source>
        <strain evidence="7 8">IFO13584</strain>
    </source>
</reference>
<feature type="binding site" description="axial binding residue" evidence="5">
    <location>
        <position position="134"/>
    </location>
    <ligand>
        <name>heme c</name>
        <dbReference type="ChEBI" id="CHEBI:61717"/>
        <label>2</label>
    </ligand>
    <ligandPart>
        <name>Fe</name>
        <dbReference type="ChEBI" id="CHEBI:18248"/>
    </ligandPart>
</feature>
<feature type="domain" description="Cytochrome c" evidence="6">
    <location>
        <begin position="109"/>
        <end position="199"/>
    </location>
</feature>
<proteinExistence type="predicted"/>